<name>A0ABZ1IHZ9_9PSEU</name>
<dbReference type="Pfam" id="PF01243">
    <property type="entry name" value="PNPOx_N"/>
    <property type="match status" value="1"/>
</dbReference>
<evidence type="ECO:0000259" key="2">
    <source>
        <dbReference type="Pfam" id="PF01243"/>
    </source>
</evidence>
<protein>
    <submittedName>
        <fullName evidence="3">Pyridoxamine 5'-phosphate oxidase family protein</fullName>
    </submittedName>
</protein>
<evidence type="ECO:0000313" key="3">
    <source>
        <dbReference type="EMBL" id="WSE34079.1"/>
    </source>
</evidence>
<gene>
    <name evidence="3" type="ORF">VSH64_18580</name>
</gene>
<dbReference type="Proteomes" id="UP001330812">
    <property type="component" value="Chromosome"/>
</dbReference>
<sequence length="213" mass="24079">MTAHYRTVAFTAAVRSVQEHYGSRAGYARIESRAPQPTAPEPLTESEHLYLAEREGFYLASVGETGWPYVQYRGGPPGFLRVLDEHTVGWADFRGNLQYVSVGNLAGDDRVALIVMDYARRQRLKLFGRARVVDATAEPELLRKLHAEGDDGIVERGIVVTVEAYDWNCPQHITPRFSLAELEPQLERIRRELADLESENARLREELAKADAR</sequence>
<organism evidence="3 4">
    <name type="scientific">Amycolatopsis rhabdoformis</name>
    <dbReference type="NCBI Taxonomy" id="1448059"/>
    <lineage>
        <taxon>Bacteria</taxon>
        <taxon>Bacillati</taxon>
        <taxon>Actinomycetota</taxon>
        <taxon>Actinomycetes</taxon>
        <taxon>Pseudonocardiales</taxon>
        <taxon>Pseudonocardiaceae</taxon>
        <taxon>Amycolatopsis</taxon>
    </lineage>
</organism>
<dbReference type="EMBL" id="CP142149">
    <property type="protein sequence ID" value="WSE34079.1"/>
    <property type="molecule type" value="Genomic_DNA"/>
</dbReference>
<evidence type="ECO:0000256" key="1">
    <source>
        <dbReference type="SAM" id="Coils"/>
    </source>
</evidence>
<dbReference type="PANTHER" id="PTHR42815:SF2">
    <property type="entry name" value="FAD-BINDING, PUTATIVE (AFU_ORTHOLOGUE AFUA_6G07600)-RELATED"/>
    <property type="match status" value="1"/>
</dbReference>
<dbReference type="InterPro" id="IPR012349">
    <property type="entry name" value="Split_barrel_FMN-bd"/>
</dbReference>
<dbReference type="InterPro" id="IPR011576">
    <property type="entry name" value="Pyridox_Oxase_N"/>
</dbReference>
<reference evidence="3 4" key="1">
    <citation type="journal article" date="2015" name="Int. J. Syst. Evol. Microbiol.">
        <title>Amycolatopsis rhabdoformis sp. nov., an actinomycete isolated from a tropical forest soil.</title>
        <authorList>
            <person name="Souza W.R."/>
            <person name="Silva R.E."/>
            <person name="Goodfellow M."/>
            <person name="Busarakam K."/>
            <person name="Figueiro F.S."/>
            <person name="Ferreira D."/>
            <person name="Rodrigues-Filho E."/>
            <person name="Moraes L.A.B."/>
            <person name="Zucchi T.D."/>
        </authorList>
    </citation>
    <scope>NUCLEOTIDE SEQUENCE [LARGE SCALE GENOMIC DNA]</scope>
    <source>
        <strain evidence="3 4">NCIMB 14900</strain>
    </source>
</reference>
<feature type="domain" description="Pyridoxamine 5'-phosphate oxidase N-terminal" evidence="2">
    <location>
        <begin position="51"/>
        <end position="142"/>
    </location>
</feature>
<dbReference type="RefSeq" id="WP_326836876.1">
    <property type="nucleotide sequence ID" value="NZ_CP142149.1"/>
</dbReference>
<feature type="coiled-coil region" evidence="1">
    <location>
        <begin position="179"/>
        <end position="213"/>
    </location>
</feature>
<accession>A0ABZ1IHZ9</accession>
<evidence type="ECO:0000313" key="4">
    <source>
        <dbReference type="Proteomes" id="UP001330812"/>
    </source>
</evidence>
<keyword evidence="1" id="KW-0175">Coiled coil</keyword>
<proteinExistence type="predicted"/>
<keyword evidence="4" id="KW-1185">Reference proteome</keyword>
<dbReference type="Gene3D" id="2.30.110.10">
    <property type="entry name" value="Electron Transport, Fmn-binding Protein, Chain A"/>
    <property type="match status" value="1"/>
</dbReference>
<dbReference type="PANTHER" id="PTHR42815">
    <property type="entry name" value="FAD-BINDING, PUTATIVE (AFU_ORTHOLOGUE AFUA_6G07600)-RELATED"/>
    <property type="match status" value="1"/>
</dbReference>
<dbReference type="SUPFAM" id="SSF50475">
    <property type="entry name" value="FMN-binding split barrel"/>
    <property type="match status" value="1"/>
</dbReference>